<dbReference type="KEGG" id="byl:A4V09_22480"/>
<organism evidence="6 7">
    <name type="scientific">Blautia pseudococcoides</name>
    <dbReference type="NCBI Taxonomy" id="1796616"/>
    <lineage>
        <taxon>Bacteria</taxon>
        <taxon>Bacillati</taxon>
        <taxon>Bacillota</taxon>
        <taxon>Clostridia</taxon>
        <taxon>Lachnospirales</taxon>
        <taxon>Lachnospiraceae</taxon>
        <taxon>Blautia</taxon>
    </lineage>
</organism>
<feature type="signal peptide" evidence="5">
    <location>
        <begin position="1"/>
        <end position="20"/>
    </location>
</feature>
<gene>
    <name evidence="6" type="ORF">A4V09_22480</name>
</gene>
<dbReference type="GO" id="GO:1901982">
    <property type="term" value="F:maltose binding"/>
    <property type="evidence" value="ECO:0007669"/>
    <property type="project" value="TreeGrafter"/>
</dbReference>
<keyword evidence="3 5" id="KW-0732">Signal</keyword>
<dbReference type="PANTHER" id="PTHR30061">
    <property type="entry name" value="MALTOSE-BINDING PERIPLASMIC PROTEIN"/>
    <property type="match status" value="1"/>
</dbReference>
<keyword evidence="2" id="KW-0813">Transport</keyword>
<name>A0A1C7IF02_9FIRM</name>
<evidence type="ECO:0000313" key="7">
    <source>
        <dbReference type="Proteomes" id="UP000092574"/>
    </source>
</evidence>
<dbReference type="GO" id="GO:0055052">
    <property type="term" value="C:ATP-binding cassette (ABC) transporter complex, substrate-binding subunit-containing"/>
    <property type="evidence" value="ECO:0007669"/>
    <property type="project" value="TreeGrafter"/>
</dbReference>
<evidence type="ECO:0000256" key="4">
    <source>
        <dbReference type="SAM" id="MobiDB-lite"/>
    </source>
</evidence>
<dbReference type="RefSeq" id="WP_065544354.1">
    <property type="nucleotide sequence ID" value="NZ_CP015405.2"/>
</dbReference>
<dbReference type="GO" id="GO:0015768">
    <property type="term" value="P:maltose transport"/>
    <property type="evidence" value="ECO:0007669"/>
    <property type="project" value="TreeGrafter"/>
</dbReference>
<evidence type="ECO:0000313" key="6">
    <source>
        <dbReference type="EMBL" id="ANU78270.1"/>
    </source>
</evidence>
<accession>A0A1C7IF02</accession>
<dbReference type="OrthoDB" id="41208at2"/>
<dbReference type="STRING" id="1796616.A4V09_22480"/>
<dbReference type="Pfam" id="PF13416">
    <property type="entry name" value="SBP_bac_8"/>
    <property type="match status" value="1"/>
</dbReference>
<keyword evidence="7" id="KW-1185">Reference proteome</keyword>
<dbReference type="GO" id="GO:0042956">
    <property type="term" value="P:maltodextrin transmembrane transport"/>
    <property type="evidence" value="ECO:0007669"/>
    <property type="project" value="TreeGrafter"/>
</dbReference>
<dbReference type="PANTHER" id="PTHR30061:SF50">
    <property type="entry name" value="MALTOSE_MALTODEXTRIN-BINDING PERIPLASMIC PROTEIN"/>
    <property type="match status" value="1"/>
</dbReference>
<evidence type="ECO:0000256" key="5">
    <source>
        <dbReference type="SAM" id="SignalP"/>
    </source>
</evidence>
<evidence type="ECO:0000256" key="1">
    <source>
        <dbReference type="ARBA" id="ARBA00008520"/>
    </source>
</evidence>
<dbReference type="AlphaFoldDB" id="A0A1C7IF02"/>
<dbReference type="CDD" id="cd14748">
    <property type="entry name" value="PBP2_UgpB"/>
    <property type="match status" value="1"/>
</dbReference>
<feature type="chain" id="PRO_5039484933" evidence="5">
    <location>
        <begin position="21"/>
        <end position="430"/>
    </location>
</feature>
<dbReference type="PROSITE" id="PS51257">
    <property type="entry name" value="PROKAR_LIPOPROTEIN"/>
    <property type="match status" value="1"/>
</dbReference>
<dbReference type="Proteomes" id="UP000092574">
    <property type="component" value="Chromosome"/>
</dbReference>
<evidence type="ECO:0000256" key="3">
    <source>
        <dbReference type="ARBA" id="ARBA00022729"/>
    </source>
</evidence>
<proteinExistence type="inferred from homology"/>
<dbReference type="EMBL" id="CP015405">
    <property type="protein sequence ID" value="ANU78270.1"/>
    <property type="molecule type" value="Genomic_DNA"/>
</dbReference>
<evidence type="ECO:0000256" key="2">
    <source>
        <dbReference type="ARBA" id="ARBA00022448"/>
    </source>
</evidence>
<comment type="similarity">
    <text evidence="1">Belongs to the bacterial solute-binding protein 1 family.</text>
</comment>
<feature type="region of interest" description="Disordered" evidence="4">
    <location>
        <begin position="26"/>
        <end position="53"/>
    </location>
</feature>
<reference evidence="6" key="1">
    <citation type="submission" date="2017-04" db="EMBL/GenBank/DDBJ databases">
        <title>Complete Genome Sequences of Twelve Strains of a Stable Defined Moderately Diverse Mouse Microbiota 2 (sDMDMm2).</title>
        <authorList>
            <person name="Uchimura Y."/>
            <person name="Wyss M."/>
            <person name="Brugiroux S."/>
            <person name="Limenitakis J.P."/>
            <person name="Stecher B."/>
            <person name="McCoy K.D."/>
            <person name="Macpherson A.J."/>
        </authorList>
    </citation>
    <scope>NUCLEOTIDE SEQUENCE</scope>
    <source>
        <strain evidence="6">YL58</strain>
    </source>
</reference>
<dbReference type="InterPro" id="IPR006059">
    <property type="entry name" value="SBP"/>
</dbReference>
<sequence length="430" mass="47106">MKKRYLAMALTGMMTAGLMAGCGNSGDTQADTAKAAKDEKTADTGKDSDGGGKTEVVLWHSMVSPEVEPFQEMIDNFNAQSEKATVVTEWVARDEQTKQLTIGNMAGELPDMVFVDNPEVINYGEMGVFQDIKKQFDGWDENQFLDSITNSCVYEGKMYGVPYIGNNLALFYDKDMLAAAGVEAPTTWEELVDAAKKTTKDGVYGLGFSAIKNAECTFQFMPFLWSAEGDWADMGSDDSIKAMTYYSDFVKNGFANKEVLNWSQADVCKQFASGNCAMMVNGSWNVGTLRNDAPDKNWGVVPIPQDKVPASCLGGEALCITKNADADACFEFIEYLCGKEISAPYAKSVAKFSPRSDVDIDKEFADDPEMKVFAEQMENTKPRGPYPKWTEVDNVIIEACQSALTEAKTPEQACRDAAAAIADIEESLKK</sequence>
<protein>
    <submittedName>
        <fullName evidence="6">ABC transporter substrate-binding protein</fullName>
    </submittedName>
</protein>
<feature type="compositionally biased region" description="Basic and acidic residues" evidence="4">
    <location>
        <begin position="34"/>
        <end position="52"/>
    </location>
</feature>
<dbReference type="Gene3D" id="3.40.190.10">
    <property type="entry name" value="Periplasmic binding protein-like II"/>
    <property type="match status" value="2"/>
</dbReference>
<dbReference type="SUPFAM" id="SSF53850">
    <property type="entry name" value="Periplasmic binding protein-like II"/>
    <property type="match status" value="1"/>
</dbReference>